<feature type="compositionally biased region" description="Polar residues" evidence="1">
    <location>
        <begin position="1220"/>
        <end position="1239"/>
    </location>
</feature>
<evidence type="ECO:0000256" key="1">
    <source>
        <dbReference type="SAM" id="MobiDB-lite"/>
    </source>
</evidence>
<feature type="non-terminal residue" evidence="2">
    <location>
        <position position="1"/>
    </location>
</feature>
<organism evidence="2 3">
    <name type="scientific">Hortaea werneckii</name>
    <name type="common">Black yeast</name>
    <name type="synonym">Cladosporium werneckii</name>
    <dbReference type="NCBI Taxonomy" id="91943"/>
    <lineage>
        <taxon>Eukaryota</taxon>
        <taxon>Fungi</taxon>
        <taxon>Dikarya</taxon>
        <taxon>Ascomycota</taxon>
        <taxon>Pezizomycotina</taxon>
        <taxon>Dothideomycetes</taxon>
        <taxon>Dothideomycetidae</taxon>
        <taxon>Mycosphaerellales</taxon>
        <taxon>Teratosphaeriaceae</taxon>
        <taxon>Hortaea</taxon>
    </lineage>
</organism>
<reference evidence="2 3" key="1">
    <citation type="journal article" date="2018" name="BMC Genomics">
        <title>Genomic evidence for intraspecific hybridization in a clonal and extremely halotolerant yeast.</title>
        <authorList>
            <person name="Gostincar C."/>
            <person name="Stajich J.E."/>
            <person name="Zupancic J."/>
            <person name="Zalar P."/>
            <person name="Gunde-Cimerman N."/>
        </authorList>
    </citation>
    <scope>NUCLEOTIDE SEQUENCE [LARGE SCALE GENOMIC DNA]</scope>
    <source>
        <strain evidence="2 3">EXF-2682</strain>
    </source>
</reference>
<gene>
    <name evidence="2" type="ORF">D0863_01867</name>
</gene>
<dbReference type="SUPFAM" id="SSF55874">
    <property type="entry name" value="ATPase domain of HSP90 chaperone/DNA topoisomerase II/histidine kinase"/>
    <property type="match status" value="1"/>
</dbReference>
<dbReference type="PANTHER" id="PTHR32387">
    <property type="entry name" value="WU:FJ29H11"/>
    <property type="match status" value="1"/>
</dbReference>
<dbReference type="NCBIfam" id="NF047352">
    <property type="entry name" value="P_loop_sacsin"/>
    <property type="match status" value="1"/>
</dbReference>
<dbReference type="InterPro" id="IPR052957">
    <property type="entry name" value="Auxin_embryo_med"/>
</dbReference>
<protein>
    <recommendedName>
        <fullName evidence="4">Protein NO VEIN C-terminal domain-containing protein</fullName>
    </recommendedName>
</protein>
<dbReference type="PANTHER" id="PTHR32387:SF0">
    <property type="entry name" value="PROTEIN NO VEIN"/>
    <property type="match status" value="1"/>
</dbReference>
<dbReference type="EMBL" id="QWIP01000037">
    <property type="protein sequence ID" value="RMY76545.1"/>
    <property type="molecule type" value="Genomic_DNA"/>
</dbReference>
<feature type="region of interest" description="Disordered" evidence="1">
    <location>
        <begin position="1215"/>
        <end position="1239"/>
    </location>
</feature>
<feature type="compositionally biased region" description="Low complexity" evidence="1">
    <location>
        <begin position="1280"/>
        <end position="1291"/>
    </location>
</feature>
<proteinExistence type="predicted"/>
<dbReference type="Gene3D" id="3.30.565.10">
    <property type="entry name" value="Histidine kinase-like ATPase, C-terminal domain"/>
    <property type="match status" value="1"/>
</dbReference>
<dbReference type="OrthoDB" id="1262810at2759"/>
<evidence type="ECO:0000313" key="2">
    <source>
        <dbReference type="EMBL" id="RMY76545.1"/>
    </source>
</evidence>
<name>A0A3M7EIW3_HORWE</name>
<evidence type="ECO:0008006" key="4">
    <source>
        <dbReference type="Google" id="ProtNLM"/>
    </source>
</evidence>
<dbReference type="InterPro" id="IPR036890">
    <property type="entry name" value="HATPase_C_sf"/>
</dbReference>
<sequence length="1539" mass="171602">INSNGTSTTSIRLRVGRSVRASAVQQISANAFPAGMDDIQEARRLINGIRRAKGVDDEGGASESVKDLEKALRILSEELYAKPTHFVLELIQNADDNRYDDAEPSLSVLYRDDGYLWVGCNEVGFMPENVWALCRIGDSTKKVDGGAKGFIGEKGIGFKSAFKVADRVWVKSGALSFMFDKDKRLGMIAPEWADIPEQKLIQDRTVFCFRIPEAKHRRGVRSDIVQLKPALLLFLRKLRTIHVTVQDDDGDTTLACRLSRADDSVSGIRRTTLQRDTTVNRPNKYGKNKPSTAKEGFLVFQSTVKNMPAETKRHGVSETELLMAFPVDGDMKPFLRNRETFNFLPIREYGLSFVLQGDFMLSASREDILMGNDWNSELVRAALELFCSAVTVFNARGLLKFTWLRYAKPRGNVAGTIFDGFLENLIRRLRDSRILLSQGNTLEAPSQVEIVPDYFADGGSPPKPLVTASRGLDGYVSPDYDVDDLRQLQIQEMSPREFRDLIKLLTVSGSQQMKPMEWHSKVAQAFLHIGHPLAYDIALVPLSNGRWVPPSSGDFFLPEYSSTLSVPGGVDIAMVARSATLDPSRRLLFERLGATRLGSAQIFEQILKQHRAFKGVGGCSVEHAVDQAWFVCTCPIRPRQYNLKDLLLCAHDGTLHKATELYMDDPDSPKKLSDFFGVENPVLRRLHPQYFIQTSDEAKLRSWLQWLKNDMKVNTIPKLVGSDGKVTPEFTFIVNNSPSSAWLKLLRDYKSTYSLSDSVKKFFANVLVDCRGSRKLKLCDAYMPTPDVLKEASDEQMVDLIAIDDPENPSWSKLTPLGLRIKPDLPLFLKALIRLQSAPLTSDTATRAKRIYGSLEGFARMSGENQKKIQSAFTNAHLIFAPLESGGGKWVGKTVCRWKSEPCLSKLYDLKALYKDYVDLFHRTLSIKEANAADIIDEMEHLDATAEATSEAIQLLVALEKQMHVAGEIKVAKERLRKNVNIFPVQGKDDLISLRSLNDNSWFVADNPRLKKLFKDKVDLLALEDDKLRKCPNLMGRLELDTRALSKCIKEEMVLKGEKKLNQELTDYVRIRAKYVALLANSDKHESLESRFSTLKVMSVDELRQRSFIQTPSGPIYGADEGNRACVEYRQDSVQVLVPSSSQDSRNLPHIDLCGYLMKEFSIGAELEGTMLSIFFTEDLNSVELLLEKKQLMAGAFNSVMQPITVVIDKEMANEESRKTQTTKSAPTPIINRNGSSMSVPGGTIPALPLNLNHRPTAGYRGTEISGSSAAVRSRGVGRSSDTSSCTATSDSDVGFGGSTNHIRFGEAEPVFVGRSSFRPKAQGDVPERDLLQGDSSLDLSEMTKELHTTLPGASTTSNGIRPALSTTGHGDEHQVQIGSHGEHMAYEILNRKFGVTHDQWTSSLRKEHGFPAFPGFEGGQADFTVTDYQVCQRISNYLIDKGVVRKELFAGCKVTTYHIEVKATTGRCSEPFSLSDAQLGLARYYYHGDRSEIYMVMRLFNLNAAKPSADFFVDPYLMMLDGQLRFTAPGGLFLEKAG</sequence>
<accession>A0A3M7EIW3</accession>
<dbReference type="VEuPathDB" id="FungiDB:BTJ68_08412"/>
<feature type="region of interest" description="Disordered" evidence="1">
    <location>
        <begin position="1261"/>
        <end position="1291"/>
    </location>
</feature>
<comment type="caution">
    <text evidence="2">The sequence shown here is derived from an EMBL/GenBank/DDBJ whole genome shotgun (WGS) entry which is preliminary data.</text>
</comment>
<evidence type="ECO:0000313" key="3">
    <source>
        <dbReference type="Proteomes" id="UP000269276"/>
    </source>
</evidence>
<dbReference type="Proteomes" id="UP000269276">
    <property type="component" value="Unassembled WGS sequence"/>
</dbReference>